<evidence type="ECO:0000313" key="1">
    <source>
        <dbReference type="EMBL" id="CRL00508.1"/>
    </source>
</evidence>
<protein>
    <submittedName>
        <fullName evidence="1">CLUMA_CG013769, isoform A</fullName>
    </submittedName>
</protein>
<dbReference type="AlphaFoldDB" id="A0A1J1ILR7"/>
<dbReference type="Proteomes" id="UP000183832">
    <property type="component" value="Unassembled WGS sequence"/>
</dbReference>
<name>A0A1J1ILR7_9DIPT</name>
<accession>A0A1J1ILR7</accession>
<dbReference type="EMBL" id="CVRI01000054">
    <property type="protein sequence ID" value="CRL00508.1"/>
    <property type="molecule type" value="Genomic_DNA"/>
</dbReference>
<organism evidence="1 2">
    <name type="scientific">Clunio marinus</name>
    <dbReference type="NCBI Taxonomy" id="568069"/>
    <lineage>
        <taxon>Eukaryota</taxon>
        <taxon>Metazoa</taxon>
        <taxon>Ecdysozoa</taxon>
        <taxon>Arthropoda</taxon>
        <taxon>Hexapoda</taxon>
        <taxon>Insecta</taxon>
        <taxon>Pterygota</taxon>
        <taxon>Neoptera</taxon>
        <taxon>Endopterygota</taxon>
        <taxon>Diptera</taxon>
        <taxon>Nematocera</taxon>
        <taxon>Chironomoidea</taxon>
        <taxon>Chironomidae</taxon>
        <taxon>Clunio</taxon>
    </lineage>
</organism>
<keyword evidence="2" id="KW-1185">Reference proteome</keyword>
<sequence length="65" mass="7628">MRSFVACFRTLPHKLQSKLLIYHQDVARELIMTKYLNGSQNAVNKLALVIPQYFIQEIGYKRCAR</sequence>
<reference evidence="1 2" key="1">
    <citation type="submission" date="2015-04" db="EMBL/GenBank/DDBJ databases">
        <authorList>
            <person name="Syromyatnikov M.Y."/>
            <person name="Popov V.N."/>
        </authorList>
    </citation>
    <scope>NUCLEOTIDE SEQUENCE [LARGE SCALE GENOMIC DNA]</scope>
</reference>
<proteinExistence type="predicted"/>
<gene>
    <name evidence="1" type="ORF">CLUMA_CG013769</name>
</gene>
<evidence type="ECO:0000313" key="2">
    <source>
        <dbReference type="Proteomes" id="UP000183832"/>
    </source>
</evidence>